<dbReference type="PROSITE" id="PS50011">
    <property type="entry name" value="PROTEIN_KINASE_DOM"/>
    <property type="match status" value="1"/>
</dbReference>
<dbReference type="InterPro" id="IPR011009">
    <property type="entry name" value="Kinase-like_dom_sf"/>
</dbReference>
<dbReference type="GO" id="GO:0004672">
    <property type="term" value="F:protein kinase activity"/>
    <property type="evidence" value="ECO:0007669"/>
    <property type="project" value="InterPro"/>
</dbReference>
<evidence type="ECO:0000259" key="2">
    <source>
        <dbReference type="PROSITE" id="PS50011"/>
    </source>
</evidence>
<keyword evidence="4" id="KW-1185">Reference proteome</keyword>
<dbReference type="EMBL" id="JARKIB010000006">
    <property type="protein sequence ID" value="KAJ7779238.1"/>
    <property type="molecule type" value="Genomic_DNA"/>
</dbReference>
<sequence length="432" mass="48271">MNTVPNGLGPSLKIIERIVCEVYLSCLPQLNTPTPECNKHFCSLASPGRRALILLAPLLSLRLVASSWNTAFKNFQHSTRAAFFSAVEDGVYYPHAWHINTRVRKAVLLARYRVFRTIDSEAGNRGVYLAYDFGGAEGCAEALEVVVKAWVTDSDFECQREIAAYSVLGGAKPCRGVPVPRTTGAQHDPVCDVHALVLPKLGPTLEDLRELLPDKQFDARMVLTVGIQMIERYRDIHARGIIHNGIKPANICLSPRGSADPPDVLYAIDFGLSTILDMASESPLPSGQRVDAVGNRRFMSVFAHHGIGQSQRDDLESLAYLLSYLFHGSLPWDTPGGPNARGSSRSRSRTATTQTEQHQPQVWRIKIATQPSVLFRHMDACYVDFWRDVKALAYAEVPDYDRMRARFMARLQEHEPSDVPVDWWDISEKSKQ</sequence>
<evidence type="ECO:0000313" key="3">
    <source>
        <dbReference type="EMBL" id="KAJ7779238.1"/>
    </source>
</evidence>
<dbReference type="SUPFAM" id="SSF56112">
    <property type="entry name" value="Protein kinase-like (PK-like)"/>
    <property type="match status" value="1"/>
</dbReference>
<feature type="compositionally biased region" description="Low complexity" evidence="1">
    <location>
        <begin position="341"/>
        <end position="355"/>
    </location>
</feature>
<name>A0AAD7NX03_9AGAR</name>
<reference evidence="3" key="1">
    <citation type="submission" date="2023-03" db="EMBL/GenBank/DDBJ databases">
        <title>Massive genome expansion in bonnet fungi (Mycena s.s.) driven by repeated elements and novel gene families across ecological guilds.</title>
        <authorList>
            <consortium name="Lawrence Berkeley National Laboratory"/>
            <person name="Harder C.B."/>
            <person name="Miyauchi S."/>
            <person name="Viragh M."/>
            <person name="Kuo A."/>
            <person name="Thoen E."/>
            <person name="Andreopoulos B."/>
            <person name="Lu D."/>
            <person name="Skrede I."/>
            <person name="Drula E."/>
            <person name="Henrissat B."/>
            <person name="Morin E."/>
            <person name="Kohler A."/>
            <person name="Barry K."/>
            <person name="LaButti K."/>
            <person name="Morin E."/>
            <person name="Salamov A."/>
            <person name="Lipzen A."/>
            <person name="Mereny Z."/>
            <person name="Hegedus B."/>
            <person name="Baldrian P."/>
            <person name="Stursova M."/>
            <person name="Weitz H."/>
            <person name="Taylor A."/>
            <person name="Grigoriev I.V."/>
            <person name="Nagy L.G."/>
            <person name="Martin F."/>
            <person name="Kauserud H."/>
        </authorList>
    </citation>
    <scope>NUCLEOTIDE SEQUENCE</scope>
    <source>
        <strain evidence="3">CBHHK182m</strain>
    </source>
</reference>
<dbReference type="Proteomes" id="UP001215598">
    <property type="component" value="Unassembled WGS sequence"/>
</dbReference>
<dbReference type="InterPro" id="IPR000719">
    <property type="entry name" value="Prot_kinase_dom"/>
</dbReference>
<dbReference type="PANTHER" id="PTHR11909">
    <property type="entry name" value="CASEIN KINASE-RELATED"/>
    <property type="match status" value="1"/>
</dbReference>
<dbReference type="InterPro" id="IPR050235">
    <property type="entry name" value="CK1_Ser-Thr_kinase"/>
</dbReference>
<gene>
    <name evidence="3" type="ORF">B0H16DRAFT_809416</name>
</gene>
<dbReference type="Gene3D" id="1.10.510.10">
    <property type="entry name" value="Transferase(Phosphotransferase) domain 1"/>
    <property type="match status" value="1"/>
</dbReference>
<proteinExistence type="predicted"/>
<accession>A0AAD7NX03</accession>
<protein>
    <submittedName>
        <fullName evidence="3">Kinase-like domain-containing protein</fullName>
    </submittedName>
</protein>
<organism evidence="3 4">
    <name type="scientific">Mycena metata</name>
    <dbReference type="NCBI Taxonomy" id="1033252"/>
    <lineage>
        <taxon>Eukaryota</taxon>
        <taxon>Fungi</taxon>
        <taxon>Dikarya</taxon>
        <taxon>Basidiomycota</taxon>
        <taxon>Agaricomycotina</taxon>
        <taxon>Agaricomycetes</taxon>
        <taxon>Agaricomycetidae</taxon>
        <taxon>Agaricales</taxon>
        <taxon>Marasmiineae</taxon>
        <taxon>Mycenaceae</taxon>
        <taxon>Mycena</taxon>
    </lineage>
</organism>
<evidence type="ECO:0000313" key="4">
    <source>
        <dbReference type="Proteomes" id="UP001215598"/>
    </source>
</evidence>
<evidence type="ECO:0000256" key="1">
    <source>
        <dbReference type="SAM" id="MobiDB-lite"/>
    </source>
</evidence>
<feature type="domain" description="Protein kinase" evidence="2">
    <location>
        <begin position="113"/>
        <end position="432"/>
    </location>
</feature>
<dbReference type="GO" id="GO:0005524">
    <property type="term" value="F:ATP binding"/>
    <property type="evidence" value="ECO:0007669"/>
    <property type="project" value="InterPro"/>
</dbReference>
<dbReference type="AlphaFoldDB" id="A0AAD7NX03"/>
<keyword evidence="3" id="KW-0808">Transferase</keyword>
<keyword evidence="3" id="KW-0418">Kinase</keyword>
<comment type="caution">
    <text evidence="3">The sequence shown here is derived from an EMBL/GenBank/DDBJ whole genome shotgun (WGS) entry which is preliminary data.</text>
</comment>
<feature type="region of interest" description="Disordered" evidence="1">
    <location>
        <begin position="335"/>
        <end position="360"/>
    </location>
</feature>